<feature type="region of interest" description="Disordered" evidence="1">
    <location>
        <begin position="96"/>
        <end position="126"/>
    </location>
</feature>
<proteinExistence type="predicted"/>
<accession>A0ABR1NLV0</accession>
<dbReference type="PANTHER" id="PTHR28241">
    <property type="entry name" value="MITOCHONDRIAL IMPORT PROTEIN 1"/>
    <property type="match status" value="1"/>
</dbReference>
<dbReference type="Pfam" id="PF08219">
    <property type="entry name" value="TOM13"/>
    <property type="match status" value="1"/>
</dbReference>
<evidence type="ECO:0000313" key="3">
    <source>
        <dbReference type="Proteomes" id="UP001430848"/>
    </source>
</evidence>
<evidence type="ECO:0000313" key="2">
    <source>
        <dbReference type="EMBL" id="KAK7706100.1"/>
    </source>
</evidence>
<feature type="compositionally biased region" description="Low complexity" evidence="1">
    <location>
        <begin position="31"/>
        <end position="41"/>
    </location>
</feature>
<feature type="region of interest" description="Disordered" evidence="1">
    <location>
        <begin position="1"/>
        <end position="42"/>
    </location>
</feature>
<dbReference type="InterPro" id="IPR013262">
    <property type="entry name" value="OMP_MIM1/TOM13_mt"/>
</dbReference>
<dbReference type="EMBL" id="JAKNSF020000224">
    <property type="protein sequence ID" value="KAK7706100.1"/>
    <property type="molecule type" value="Genomic_DNA"/>
</dbReference>
<organism evidence="2 3">
    <name type="scientific">Diaporthe eres</name>
    <name type="common">Phomopsis oblonga</name>
    <dbReference type="NCBI Taxonomy" id="83184"/>
    <lineage>
        <taxon>Eukaryota</taxon>
        <taxon>Fungi</taxon>
        <taxon>Dikarya</taxon>
        <taxon>Ascomycota</taxon>
        <taxon>Pezizomycotina</taxon>
        <taxon>Sordariomycetes</taxon>
        <taxon>Sordariomycetidae</taxon>
        <taxon>Diaporthales</taxon>
        <taxon>Diaporthaceae</taxon>
        <taxon>Diaporthe</taxon>
        <taxon>Diaporthe eres species complex</taxon>
    </lineage>
</organism>
<evidence type="ECO:0008006" key="4">
    <source>
        <dbReference type="Google" id="ProtNLM"/>
    </source>
</evidence>
<sequence length="126" mass="13686">MASEEPSNPMAESGVTIRSDSEQYSAGEDISTSPPSSNSPPLVLYQPPTLFGIIRGAAINLFLPFINGMMLGFGELFAHEAAFRLGWSGTRVFPLSRRQQHPAGPGIEVRDRPKTQPDLDDLTSLE</sequence>
<keyword evidence="3" id="KW-1185">Reference proteome</keyword>
<dbReference type="PANTHER" id="PTHR28241:SF1">
    <property type="entry name" value="MITOCHONDRIAL IMPORT PROTEIN 1"/>
    <property type="match status" value="1"/>
</dbReference>
<reference evidence="2 3" key="1">
    <citation type="submission" date="2024-02" db="EMBL/GenBank/DDBJ databases">
        <title>De novo assembly and annotation of 12 fungi associated with fruit tree decline syndrome in Ontario, Canada.</title>
        <authorList>
            <person name="Sulman M."/>
            <person name="Ellouze W."/>
            <person name="Ilyukhin E."/>
        </authorList>
    </citation>
    <scope>NUCLEOTIDE SEQUENCE [LARGE SCALE GENOMIC DNA]</scope>
    <source>
        <strain evidence="2 3">M169</strain>
    </source>
</reference>
<dbReference type="Proteomes" id="UP001430848">
    <property type="component" value="Unassembled WGS sequence"/>
</dbReference>
<protein>
    <recommendedName>
        <fullName evidence="4">Mitochondrial import protein 1</fullName>
    </recommendedName>
</protein>
<name>A0ABR1NLV0_DIAER</name>
<feature type="compositionally biased region" description="Basic and acidic residues" evidence="1">
    <location>
        <begin position="108"/>
        <end position="117"/>
    </location>
</feature>
<evidence type="ECO:0000256" key="1">
    <source>
        <dbReference type="SAM" id="MobiDB-lite"/>
    </source>
</evidence>
<gene>
    <name evidence="2" type="ORF">SLS63_014023</name>
</gene>
<comment type="caution">
    <text evidence="2">The sequence shown here is derived from an EMBL/GenBank/DDBJ whole genome shotgun (WGS) entry which is preliminary data.</text>
</comment>